<evidence type="ECO:0000313" key="3">
    <source>
        <dbReference type="Proteomes" id="UP001286313"/>
    </source>
</evidence>
<feature type="compositionally biased region" description="Basic and acidic residues" evidence="1">
    <location>
        <begin position="964"/>
        <end position="990"/>
    </location>
</feature>
<protein>
    <recommendedName>
        <fullName evidence="4">Wsv285-like protein</fullName>
    </recommendedName>
</protein>
<dbReference type="Proteomes" id="UP001286313">
    <property type="component" value="Unassembled WGS sequence"/>
</dbReference>
<reference evidence="2" key="1">
    <citation type="submission" date="2023-10" db="EMBL/GenBank/DDBJ databases">
        <title>Genome assemblies of two species of porcelain crab, Petrolisthes cinctipes and Petrolisthes manimaculis (Anomura: Porcellanidae).</title>
        <authorList>
            <person name="Angst P."/>
        </authorList>
    </citation>
    <scope>NUCLEOTIDE SEQUENCE</scope>
    <source>
        <strain evidence="2">PB745_01</strain>
        <tissue evidence="2">Gill</tissue>
    </source>
</reference>
<organism evidence="2 3">
    <name type="scientific">Petrolisthes cinctipes</name>
    <name type="common">Flat porcelain crab</name>
    <dbReference type="NCBI Taxonomy" id="88211"/>
    <lineage>
        <taxon>Eukaryota</taxon>
        <taxon>Metazoa</taxon>
        <taxon>Ecdysozoa</taxon>
        <taxon>Arthropoda</taxon>
        <taxon>Crustacea</taxon>
        <taxon>Multicrustacea</taxon>
        <taxon>Malacostraca</taxon>
        <taxon>Eumalacostraca</taxon>
        <taxon>Eucarida</taxon>
        <taxon>Decapoda</taxon>
        <taxon>Pleocyemata</taxon>
        <taxon>Anomura</taxon>
        <taxon>Galatheoidea</taxon>
        <taxon>Porcellanidae</taxon>
        <taxon>Petrolisthes</taxon>
    </lineage>
</organism>
<comment type="caution">
    <text evidence="2">The sequence shown here is derived from an EMBL/GenBank/DDBJ whole genome shotgun (WGS) entry which is preliminary data.</text>
</comment>
<dbReference type="EMBL" id="JAWQEG010002105">
    <property type="protein sequence ID" value="KAK3874380.1"/>
    <property type="molecule type" value="Genomic_DNA"/>
</dbReference>
<feature type="region of interest" description="Disordered" evidence="1">
    <location>
        <begin position="59"/>
        <end position="86"/>
    </location>
</feature>
<feature type="compositionally biased region" description="Acidic residues" evidence="1">
    <location>
        <begin position="1000"/>
        <end position="1012"/>
    </location>
</feature>
<feature type="compositionally biased region" description="Acidic residues" evidence="1">
    <location>
        <begin position="950"/>
        <end position="963"/>
    </location>
</feature>
<keyword evidence="3" id="KW-1185">Reference proteome</keyword>
<gene>
    <name evidence="2" type="ORF">Pcinc_020675</name>
</gene>
<proteinExistence type="predicted"/>
<sequence>MFAFNNDGGGDEDVPQFLDAEQIKSLLLTLNARKSNIMCEGSAPETLIKKRTLELLEPKKKKDSAGIGGGNGGSSGGNGGGGNGGGDALNQITGGVCVGGSSGAGPSAGDDSQQKDKISIKLKQKVEDEDVHIASILEAVVTSILSKNNSKSASSVLAGATVPWAKPTPEQFECFYKEGVSLELGHMRLDRKSQPSLYRILYFRFHLRQLACLQLNVFEFFNRVFRDVAKLHILTKGEGEVRMHKNSHWSNMHLTHYVRPEDMTACCEYMEEEFPNTYEALMRSSKRPTSFAVEFQVWDSCVGVYKNNSAIRGAQCLEMFGYMGRSHSDETRDDDGNIFNSNATDLSAIISGASLATSDSSSSSSLLATGLDLFGKGDEDEDVVTAITKNAEDVGDLNEMYMDKLLNMEKNKQAASKDNKVAKNAFVCDKKESIFDIMDPIVLTSPCKGNENAELTGHLIRFLVSRCDFVEDTNTLASTEFITIDQKTCYQMSPDLAALLIVSKPVNIYRVATGLFVNLVCLRLRNPIESISLLSTVPGREEKYEYGSETRIVPSGRVNCRFRLDKSTCYCGAMCNSSGWADEIREYNTKKNLGPAYKPEQRRYHNCHRHISHDFAWHDQQEMLIIKYAEGALRAQGKKVKPKQHVNVTKYDHLSNDKTAMDVSSKCYPYAGMHTFLCNNFIPIWRPDFRIHFKNNKLLLQGRMPDPQSHEKDRKMNVFGSCQTGDSEKAFEFIRDNLELVSSDGMLLSTSANKCSIREYATVITSLPSIINDKNKEMAKSTDHCLNVLKKNKESIGSILKSIREVVKSPLIDSALMHYKNSLEATSPAIESKESRRMMGDYARYCLETQNVNFLMGINKRTFHSVAYALNGFRYSGSDYKDVGMHQFIISIRSAITAGDYYSHASERNTAAMIVEENEYGEEFGNTTAKGEFKEMDMYLKIAATSLTMDEYEEEEEEKEEEEQGRGKRKRDDDDHIPGVVDKKAKKDDTSTTTISPLSCDDDDDDDLSFTA</sequence>
<evidence type="ECO:0000313" key="2">
    <source>
        <dbReference type="EMBL" id="KAK3874380.1"/>
    </source>
</evidence>
<dbReference type="AlphaFoldDB" id="A0AAE1FHI4"/>
<name>A0AAE1FHI4_PETCI</name>
<evidence type="ECO:0008006" key="4">
    <source>
        <dbReference type="Google" id="ProtNLM"/>
    </source>
</evidence>
<feature type="compositionally biased region" description="Gly residues" evidence="1">
    <location>
        <begin position="66"/>
        <end position="86"/>
    </location>
</feature>
<feature type="region of interest" description="Disordered" evidence="1">
    <location>
        <begin position="950"/>
        <end position="1012"/>
    </location>
</feature>
<accession>A0AAE1FHI4</accession>
<evidence type="ECO:0000256" key="1">
    <source>
        <dbReference type="SAM" id="MobiDB-lite"/>
    </source>
</evidence>